<protein>
    <recommendedName>
        <fullName evidence="4">Zeta toxin domain-containing protein</fullName>
    </recommendedName>
</protein>
<dbReference type="GO" id="GO:0016301">
    <property type="term" value="F:kinase activity"/>
    <property type="evidence" value="ECO:0007669"/>
    <property type="project" value="InterPro"/>
</dbReference>
<proteinExistence type="predicted"/>
<reference evidence="5 6" key="1">
    <citation type="journal article" date="2018" name="Front. Microbiol.">
        <title>Prospects for Fungal Bioremediation of Acidic Radioactive Waste Sites: Characterization and Genome Sequence of Rhodotorula taiwanensis MD1149.</title>
        <authorList>
            <person name="Tkavc R."/>
            <person name="Matrosova V.Y."/>
            <person name="Grichenko O.E."/>
            <person name="Gostincar C."/>
            <person name="Volpe R.P."/>
            <person name="Klimenkova P."/>
            <person name="Gaidamakova E.K."/>
            <person name="Zhou C.E."/>
            <person name="Stewart B.J."/>
            <person name="Lyman M.G."/>
            <person name="Malfatti S.A."/>
            <person name="Rubinfeld B."/>
            <person name="Courtot M."/>
            <person name="Singh J."/>
            <person name="Dalgard C.L."/>
            <person name="Hamilton T."/>
            <person name="Frey K.G."/>
            <person name="Gunde-Cimerman N."/>
            <person name="Dugan L."/>
            <person name="Daly M.J."/>
        </authorList>
    </citation>
    <scope>NUCLEOTIDE SEQUENCE [LARGE SCALE GENOMIC DNA]</scope>
    <source>
        <strain evidence="5 6">MD1149</strain>
    </source>
</reference>
<feature type="compositionally biased region" description="Basic and acidic residues" evidence="3">
    <location>
        <begin position="410"/>
        <end position="419"/>
    </location>
</feature>
<evidence type="ECO:0000256" key="3">
    <source>
        <dbReference type="SAM" id="MobiDB-lite"/>
    </source>
</evidence>
<dbReference type="EMBL" id="PJQD01000035">
    <property type="protein sequence ID" value="POY73829.1"/>
    <property type="molecule type" value="Genomic_DNA"/>
</dbReference>
<organism evidence="5 6">
    <name type="scientific">Rhodotorula taiwanensis</name>
    <dbReference type="NCBI Taxonomy" id="741276"/>
    <lineage>
        <taxon>Eukaryota</taxon>
        <taxon>Fungi</taxon>
        <taxon>Dikarya</taxon>
        <taxon>Basidiomycota</taxon>
        <taxon>Pucciniomycotina</taxon>
        <taxon>Microbotryomycetes</taxon>
        <taxon>Sporidiobolales</taxon>
        <taxon>Sporidiobolaceae</taxon>
        <taxon>Rhodotorula</taxon>
    </lineage>
</organism>
<sequence length="428" mass="47552">MTPRYAGPVPPCPTSLDDKAPELTDEMVRVPTSELYSAALEAAWAELDQEDANSGRRPTPERVAQLEPNSKEYASPRPRHYGPYAIERAQLDWSYHVVPSRKRQALQDEIVSLVLEQRLRDCKDAGDDEPCRVVDKREGYHADEAKSRSGNVARMDDEHMGRQGDDRIGEKGRPLALFTAGGMGAGKGHTLRELLKKDIVRLPSNTVWIDPDALSRHLPERPQYLHADASTASALLHPEASLVQEIIAVAAKKQRRSLVVDGSLTDKDWFEGFMRTYHQAGYDCEILFVSAPEDVMLKRAEKRAKSTGRVTNPEAIKRSRLKSPDCVTALSKPGLIRRVRLFDNAADSSQDPDSGPTILYDSARDPQWPNLHKLEKGEQNGFTGKNRRGINEPGWVDAKGFVHGELVQGEDGRVKRADGTGRGGQGRL</sequence>
<dbReference type="Proteomes" id="UP000237144">
    <property type="component" value="Unassembled WGS sequence"/>
</dbReference>
<dbReference type="AlphaFoldDB" id="A0A2S5BAN3"/>
<dbReference type="InterPro" id="IPR027417">
    <property type="entry name" value="P-loop_NTPase"/>
</dbReference>
<gene>
    <name evidence="5" type="ORF">BMF94_3370</name>
</gene>
<evidence type="ECO:0000256" key="1">
    <source>
        <dbReference type="ARBA" id="ARBA00022741"/>
    </source>
</evidence>
<keyword evidence="2" id="KW-0067">ATP-binding</keyword>
<keyword evidence="6" id="KW-1185">Reference proteome</keyword>
<dbReference type="Gene3D" id="3.40.50.300">
    <property type="entry name" value="P-loop containing nucleotide triphosphate hydrolases"/>
    <property type="match status" value="1"/>
</dbReference>
<evidence type="ECO:0000259" key="4">
    <source>
        <dbReference type="Pfam" id="PF06414"/>
    </source>
</evidence>
<name>A0A2S5BAN3_9BASI</name>
<feature type="domain" description="Zeta toxin" evidence="4">
    <location>
        <begin position="170"/>
        <end position="345"/>
    </location>
</feature>
<dbReference type="GO" id="GO:0005524">
    <property type="term" value="F:ATP binding"/>
    <property type="evidence" value="ECO:0007669"/>
    <property type="project" value="UniProtKB-KW"/>
</dbReference>
<accession>A0A2S5BAN3</accession>
<comment type="caution">
    <text evidence="5">The sequence shown here is derived from an EMBL/GenBank/DDBJ whole genome shotgun (WGS) entry which is preliminary data.</text>
</comment>
<dbReference type="OrthoDB" id="430679at2759"/>
<feature type="region of interest" description="Disordered" evidence="3">
    <location>
        <begin position="407"/>
        <end position="428"/>
    </location>
</feature>
<evidence type="ECO:0000313" key="6">
    <source>
        <dbReference type="Proteomes" id="UP000237144"/>
    </source>
</evidence>
<feature type="region of interest" description="Disordered" evidence="3">
    <location>
        <begin position="346"/>
        <end position="393"/>
    </location>
</feature>
<evidence type="ECO:0000256" key="2">
    <source>
        <dbReference type="ARBA" id="ARBA00022840"/>
    </source>
</evidence>
<keyword evidence="1" id="KW-0547">Nucleotide-binding</keyword>
<evidence type="ECO:0000313" key="5">
    <source>
        <dbReference type="EMBL" id="POY73829.1"/>
    </source>
</evidence>
<dbReference type="SUPFAM" id="SSF52540">
    <property type="entry name" value="P-loop containing nucleoside triphosphate hydrolases"/>
    <property type="match status" value="1"/>
</dbReference>
<dbReference type="Pfam" id="PF06414">
    <property type="entry name" value="Zeta_toxin"/>
    <property type="match status" value="1"/>
</dbReference>
<feature type="region of interest" description="Disordered" evidence="3">
    <location>
        <begin position="1"/>
        <end position="21"/>
    </location>
</feature>
<dbReference type="InterPro" id="IPR010488">
    <property type="entry name" value="Zeta_toxin_domain"/>
</dbReference>